<evidence type="ECO:0000313" key="1">
    <source>
        <dbReference type="EMBL" id="MBU2788396.1"/>
    </source>
</evidence>
<gene>
    <name evidence="1" type="ORF">HFQ13_09305</name>
</gene>
<dbReference type="Proteomes" id="UP001197378">
    <property type="component" value="Unassembled WGS sequence"/>
</dbReference>
<name>A0AAE2YQY7_9PROT</name>
<sequence>MELPTDISRWNPALAGAFRKGIAAHQNGQSIRCCPYADNRKNDGRLSWSRAFRNAWFDGWHWAAQQGVKKYELLTALESALSNHHPDADLDAEFEDDPERLIDESLLDWDDE</sequence>
<dbReference type="EMBL" id="JAAXYO010000146">
    <property type="protein sequence ID" value="MBU2788396.1"/>
    <property type="molecule type" value="Genomic_DNA"/>
</dbReference>
<accession>A0AAE2YQY7</accession>
<organism evidence="1 2">
    <name type="scientific">Igneacidithiobacillus copahuensis</name>
    <dbReference type="NCBI Taxonomy" id="2724909"/>
    <lineage>
        <taxon>Bacteria</taxon>
        <taxon>Pseudomonadati</taxon>
        <taxon>Pseudomonadota</taxon>
        <taxon>Acidithiobacillia</taxon>
        <taxon>Acidithiobacillales</taxon>
        <taxon>Acidithiobacillaceae</taxon>
        <taxon>Igneacidithiobacillus</taxon>
    </lineage>
</organism>
<dbReference type="RefSeq" id="WP_215870297.1">
    <property type="nucleotide sequence ID" value="NZ_JAAXYO010000146.1"/>
</dbReference>
<protein>
    <submittedName>
        <fullName evidence="1">Uncharacterized protein</fullName>
    </submittedName>
</protein>
<keyword evidence="2" id="KW-1185">Reference proteome</keyword>
<comment type="caution">
    <text evidence="1">The sequence shown here is derived from an EMBL/GenBank/DDBJ whole genome shotgun (WGS) entry which is preliminary data.</text>
</comment>
<proteinExistence type="predicted"/>
<dbReference type="AlphaFoldDB" id="A0AAE2YQY7"/>
<evidence type="ECO:0000313" key="2">
    <source>
        <dbReference type="Proteomes" id="UP001197378"/>
    </source>
</evidence>
<reference evidence="1" key="1">
    <citation type="journal article" date="2021" name="ISME J.">
        <title>Genomic evolution of the class Acidithiobacillia: deep-branching Proteobacteria living in extreme acidic conditions.</title>
        <authorList>
            <person name="Moya-Beltran A."/>
            <person name="Beard S."/>
            <person name="Rojas-Villalobos C."/>
            <person name="Issotta F."/>
            <person name="Gallardo Y."/>
            <person name="Ulloa R."/>
            <person name="Giaveno A."/>
            <person name="Degli Esposti M."/>
            <person name="Johnson D.B."/>
            <person name="Quatrini R."/>
        </authorList>
    </citation>
    <scope>NUCLEOTIDE SEQUENCE</scope>
    <source>
        <strain evidence="1">VAN18-1</strain>
    </source>
</reference>